<proteinExistence type="predicted"/>
<dbReference type="EMBL" id="CAJNOR010005450">
    <property type="protein sequence ID" value="CAF1562981.1"/>
    <property type="molecule type" value="Genomic_DNA"/>
</dbReference>
<sequence>MSNLQRDLAVEKLKQYHQTVHQSTTQYYTDMIKLMKQADPQMNDTTKVRYLMNGLRPSLSTETRRNYPTTPETFLVQAKRAEELTALNNTFSSSSINNDESLRYSNTNDLATKHDFNDYHRNVNVQGDYYDDNTNHSSRDHNQHRFLNQISQSSFYNSSRQAQAVKPSQRFPSSSYNNNTRRNNRFQQNSQSSQGCFNCGSTSHIARYCHHFENRSQ</sequence>
<protein>
    <recommendedName>
        <fullName evidence="3">CCHC-type domain-containing protein</fullName>
    </recommendedName>
</protein>
<dbReference type="PROSITE" id="PS50158">
    <property type="entry name" value="ZF_CCHC"/>
    <property type="match status" value="1"/>
</dbReference>
<evidence type="ECO:0000313" key="4">
    <source>
        <dbReference type="EMBL" id="CAF1542023.1"/>
    </source>
</evidence>
<dbReference type="GO" id="GO:0008270">
    <property type="term" value="F:zinc ion binding"/>
    <property type="evidence" value="ECO:0007669"/>
    <property type="project" value="UniProtKB-KW"/>
</dbReference>
<evidence type="ECO:0000313" key="7">
    <source>
        <dbReference type="Proteomes" id="UP000663852"/>
    </source>
</evidence>
<comment type="caution">
    <text evidence="4">The sequence shown here is derived from an EMBL/GenBank/DDBJ whole genome shotgun (WGS) entry which is preliminary data.</text>
</comment>
<name>A0A815W8I4_ADIRI</name>
<keyword evidence="1" id="KW-0863">Zinc-finger</keyword>
<keyword evidence="6" id="KW-1185">Reference proteome</keyword>
<organism evidence="4 7">
    <name type="scientific">Adineta ricciae</name>
    <name type="common">Rotifer</name>
    <dbReference type="NCBI Taxonomy" id="249248"/>
    <lineage>
        <taxon>Eukaryota</taxon>
        <taxon>Metazoa</taxon>
        <taxon>Spiralia</taxon>
        <taxon>Gnathifera</taxon>
        <taxon>Rotifera</taxon>
        <taxon>Eurotatoria</taxon>
        <taxon>Bdelloidea</taxon>
        <taxon>Adinetida</taxon>
        <taxon>Adinetidae</taxon>
        <taxon>Adineta</taxon>
    </lineage>
</organism>
<dbReference type="AlphaFoldDB" id="A0A815W8I4"/>
<feature type="domain" description="CCHC-type" evidence="3">
    <location>
        <begin position="196"/>
        <end position="209"/>
    </location>
</feature>
<reference evidence="4" key="1">
    <citation type="submission" date="2021-02" db="EMBL/GenBank/DDBJ databases">
        <authorList>
            <person name="Nowell W R."/>
        </authorList>
    </citation>
    <scope>NUCLEOTIDE SEQUENCE</scope>
</reference>
<evidence type="ECO:0000313" key="5">
    <source>
        <dbReference type="EMBL" id="CAF1562981.1"/>
    </source>
</evidence>
<dbReference type="EMBL" id="CAJNOJ010001090">
    <property type="protein sequence ID" value="CAF1542023.1"/>
    <property type="molecule type" value="Genomic_DNA"/>
</dbReference>
<keyword evidence="1" id="KW-0479">Metal-binding</keyword>
<evidence type="ECO:0000313" key="6">
    <source>
        <dbReference type="Proteomes" id="UP000663828"/>
    </source>
</evidence>
<keyword evidence="1" id="KW-0862">Zinc</keyword>
<evidence type="ECO:0000256" key="1">
    <source>
        <dbReference type="PROSITE-ProRule" id="PRU00047"/>
    </source>
</evidence>
<gene>
    <name evidence="4" type="ORF">EDS130_LOCUS45391</name>
    <name evidence="5" type="ORF">XAT740_LOCUS43785</name>
</gene>
<accession>A0A815W8I4</accession>
<dbReference type="GO" id="GO:0003676">
    <property type="term" value="F:nucleic acid binding"/>
    <property type="evidence" value="ECO:0007669"/>
    <property type="project" value="InterPro"/>
</dbReference>
<evidence type="ECO:0000256" key="2">
    <source>
        <dbReference type="SAM" id="MobiDB-lite"/>
    </source>
</evidence>
<feature type="region of interest" description="Disordered" evidence="2">
    <location>
        <begin position="163"/>
        <end position="194"/>
    </location>
</feature>
<dbReference type="InterPro" id="IPR001878">
    <property type="entry name" value="Znf_CCHC"/>
</dbReference>
<dbReference type="Proteomes" id="UP000663828">
    <property type="component" value="Unassembled WGS sequence"/>
</dbReference>
<feature type="compositionally biased region" description="Low complexity" evidence="2">
    <location>
        <begin position="173"/>
        <end position="194"/>
    </location>
</feature>
<dbReference type="OrthoDB" id="10012585at2759"/>
<dbReference type="Proteomes" id="UP000663852">
    <property type="component" value="Unassembled WGS sequence"/>
</dbReference>
<evidence type="ECO:0000259" key="3">
    <source>
        <dbReference type="PROSITE" id="PS50158"/>
    </source>
</evidence>